<dbReference type="PANTHER" id="PTHR10566:SF113">
    <property type="entry name" value="PROTEIN ACTIVITY OF BC1 COMPLEX KINASE 7, CHLOROPLASTIC"/>
    <property type="match status" value="1"/>
</dbReference>
<dbReference type="Pfam" id="PF03109">
    <property type="entry name" value="ABC1"/>
    <property type="match status" value="1"/>
</dbReference>
<keyword evidence="3" id="KW-0472">Membrane</keyword>
<feature type="compositionally biased region" description="Polar residues" evidence="2">
    <location>
        <begin position="1"/>
        <end position="10"/>
    </location>
</feature>
<feature type="compositionally biased region" description="Polar residues" evidence="2">
    <location>
        <begin position="372"/>
        <end position="381"/>
    </location>
</feature>
<keyword evidence="5" id="KW-0418">Kinase</keyword>
<evidence type="ECO:0000256" key="2">
    <source>
        <dbReference type="SAM" id="MobiDB-lite"/>
    </source>
</evidence>
<evidence type="ECO:0000256" key="3">
    <source>
        <dbReference type="SAM" id="Phobius"/>
    </source>
</evidence>
<keyword evidence="3" id="KW-0812">Transmembrane</keyword>
<evidence type="ECO:0000313" key="6">
    <source>
        <dbReference type="Proteomes" id="UP000314223"/>
    </source>
</evidence>
<feature type="compositionally biased region" description="Basic and acidic residues" evidence="2">
    <location>
        <begin position="14"/>
        <end position="24"/>
    </location>
</feature>
<dbReference type="InterPro" id="IPR050154">
    <property type="entry name" value="UbiB_kinase"/>
</dbReference>
<accession>A0A5C4X3M4</accession>
<comment type="similarity">
    <text evidence="1">Belongs to the protein kinase superfamily. ADCK protein kinase family.</text>
</comment>
<sequence>MSTGAEQRNVSPDELGREAGEHSGADTVGPGQGLPDRKRALRSRSSRILRFAAAQMAMAWWFELVLPRIGLGRLAARRRVERWQSTARKFRALAIDLGGLMIKVGQFLSSRMDVLPPEVAAELADLQDEVSPVPFDGIRPLAEAQLGMRLTTAFATFDPRPLAAASLGQAHSATLTPDVAAELGFTEVVVKVQRPGIADVVEVDLRTLRRIAGWLSRVGFIASRVDMPGLVEEFAHVSLEEIDYLHEAANAEQFTTEAARFADDAERSASGSPGPTQAPRIVWGQTTTQVLTMEDVSAIKINDVAALRRAGIDPREVASAFAHTMFDQLFRGGFFHADPHPGNIFVTPDRTGAVERSGVSPASEHMGGSPPTGETHTSTGHPASAGVGWHLTFVDFGMMGHVPEDLRSGLRELIIAVATRDSHRLVTSVELIGVLLDGADTAELERALTELFSRFGGMGFAQLREVDEKELRAFSRDFESVVRDLPVQLPENLFLIIRALAMVSGLCSSLDPRFNIREVVEPYARGLISDSPGGVAGSATKEALNLVRLTLSLPGRLDALVTKVEDGELTVSTPKLDRRVEGLEQLARGVISAVLFTGFVIGGSILLPVMTVGGVLLLIASAPALLHALVTLLRHRRADRRNRRR</sequence>
<feature type="transmembrane region" description="Helical" evidence="3">
    <location>
        <begin position="615"/>
        <end position="635"/>
    </location>
</feature>
<gene>
    <name evidence="5" type="ORF">FHQ09_06880</name>
</gene>
<feature type="domain" description="ABC1 atypical kinase-like" evidence="4">
    <location>
        <begin position="126"/>
        <end position="427"/>
    </location>
</feature>
<dbReference type="AlphaFoldDB" id="A0A5C4X3M4"/>
<dbReference type="SUPFAM" id="SSF56112">
    <property type="entry name" value="Protein kinase-like (PK-like)"/>
    <property type="match status" value="1"/>
</dbReference>
<dbReference type="EMBL" id="VDMQ01000003">
    <property type="protein sequence ID" value="TNM55950.1"/>
    <property type="molecule type" value="Genomic_DNA"/>
</dbReference>
<dbReference type="InterPro" id="IPR011009">
    <property type="entry name" value="Kinase-like_dom_sf"/>
</dbReference>
<name>A0A5C4X3M4_9MICO</name>
<keyword evidence="3" id="KW-1133">Transmembrane helix</keyword>
<evidence type="ECO:0000256" key="1">
    <source>
        <dbReference type="ARBA" id="ARBA00009670"/>
    </source>
</evidence>
<feature type="region of interest" description="Disordered" evidence="2">
    <location>
        <begin position="353"/>
        <end position="382"/>
    </location>
</feature>
<comment type="caution">
    <text evidence="5">The sequence shown here is derived from an EMBL/GenBank/DDBJ whole genome shotgun (WGS) entry which is preliminary data.</text>
</comment>
<dbReference type="CDD" id="cd05121">
    <property type="entry name" value="ABC1_ADCK3-like"/>
    <property type="match status" value="1"/>
</dbReference>
<dbReference type="InterPro" id="IPR004147">
    <property type="entry name" value="ABC1_dom"/>
</dbReference>
<dbReference type="GO" id="GO:0016301">
    <property type="term" value="F:kinase activity"/>
    <property type="evidence" value="ECO:0007669"/>
    <property type="project" value="UniProtKB-KW"/>
</dbReference>
<proteinExistence type="inferred from homology"/>
<keyword evidence="5" id="KW-0808">Transferase</keyword>
<evidence type="ECO:0000313" key="5">
    <source>
        <dbReference type="EMBL" id="TNM55950.1"/>
    </source>
</evidence>
<dbReference type="Proteomes" id="UP000314223">
    <property type="component" value="Unassembled WGS sequence"/>
</dbReference>
<protein>
    <submittedName>
        <fullName evidence="5">AarF/ABC1/UbiB kinase family protein</fullName>
    </submittedName>
</protein>
<evidence type="ECO:0000259" key="4">
    <source>
        <dbReference type="Pfam" id="PF03109"/>
    </source>
</evidence>
<feature type="region of interest" description="Disordered" evidence="2">
    <location>
        <begin position="1"/>
        <end position="39"/>
    </location>
</feature>
<organism evidence="5 6">
    <name type="scientific">Brevibacterium sediminis</name>
    <dbReference type="NCBI Taxonomy" id="1857024"/>
    <lineage>
        <taxon>Bacteria</taxon>
        <taxon>Bacillati</taxon>
        <taxon>Actinomycetota</taxon>
        <taxon>Actinomycetes</taxon>
        <taxon>Micrococcales</taxon>
        <taxon>Brevibacteriaceae</taxon>
        <taxon>Brevibacterium</taxon>
    </lineage>
</organism>
<reference evidence="5 6" key="1">
    <citation type="submission" date="2019-06" db="EMBL/GenBank/DDBJ databases">
        <authorList>
            <person name="Mardanova A.M."/>
            <person name="Pudova D.S."/>
            <person name="Shagimardanova E.I."/>
            <person name="Gogoleva N.E."/>
            <person name="Lutfullin M.T."/>
            <person name="Hadieva G.F."/>
            <person name="Sharipova M.R."/>
        </authorList>
    </citation>
    <scope>NUCLEOTIDE SEQUENCE [LARGE SCALE GENOMIC DNA]</scope>
    <source>
        <strain evidence="5 6">MG-1</strain>
    </source>
</reference>
<dbReference type="PANTHER" id="PTHR10566">
    <property type="entry name" value="CHAPERONE-ACTIVITY OF BC1 COMPLEX CABC1 -RELATED"/>
    <property type="match status" value="1"/>
</dbReference>